<accession>A0A9P8JQ06</accession>
<dbReference type="EMBL" id="JAHFXS010002265">
    <property type="protein sequence ID" value="KAG9973148.1"/>
    <property type="molecule type" value="Genomic_DNA"/>
</dbReference>
<reference evidence="1" key="2">
    <citation type="submission" date="2021-08" db="EMBL/GenBank/DDBJ databases">
        <authorList>
            <person name="Gostincar C."/>
            <person name="Sun X."/>
            <person name="Song Z."/>
            <person name="Gunde-Cimerman N."/>
        </authorList>
    </citation>
    <scope>NUCLEOTIDE SEQUENCE</scope>
    <source>
        <strain evidence="1">EXF-9298</strain>
    </source>
</reference>
<keyword evidence="2" id="KW-1185">Reference proteome</keyword>
<organism evidence="1 2">
    <name type="scientific">Aureobasidium melanogenum</name>
    <name type="common">Aureobasidium pullulans var. melanogenum</name>
    <dbReference type="NCBI Taxonomy" id="46634"/>
    <lineage>
        <taxon>Eukaryota</taxon>
        <taxon>Fungi</taxon>
        <taxon>Dikarya</taxon>
        <taxon>Ascomycota</taxon>
        <taxon>Pezizomycotina</taxon>
        <taxon>Dothideomycetes</taxon>
        <taxon>Dothideomycetidae</taxon>
        <taxon>Dothideales</taxon>
        <taxon>Saccotheciaceae</taxon>
        <taxon>Aureobasidium</taxon>
    </lineage>
</organism>
<name>A0A9P8JQ06_AURME</name>
<protein>
    <submittedName>
        <fullName evidence="1">Uncharacterized protein</fullName>
    </submittedName>
</protein>
<reference evidence="1" key="1">
    <citation type="journal article" date="2021" name="J Fungi (Basel)">
        <title>Virulence traits and population genomics of the black yeast Aureobasidium melanogenum.</title>
        <authorList>
            <person name="Cernosa A."/>
            <person name="Sun X."/>
            <person name="Gostincar C."/>
            <person name="Fang C."/>
            <person name="Gunde-Cimerman N."/>
            <person name="Song Z."/>
        </authorList>
    </citation>
    <scope>NUCLEOTIDE SEQUENCE</scope>
    <source>
        <strain evidence="1">EXF-9298</strain>
    </source>
</reference>
<evidence type="ECO:0000313" key="1">
    <source>
        <dbReference type="EMBL" id="KAG9973148.1"/>
    </source>
</evidence>
<feature type="non-terminal residue" evidence="1">
    <location>
        <position position="69"/>
    </location>
</feature>
<sequence>FTEPLNLVRPKDLHGWTSDAIDNLNAEVRKSIITHSDAATKSKIPVPAAKTRSEGHVMLKIINGTPNTG</sequence>
<comment type="caution">
    <text evidence="1">The sequence shown here is derived from an EMBL/GenBank/DDBJ whole genome shotgun (WGS) entry which is preliminary data.</text>
</comment>
<gene>
    <name evidence="1" type="ORF">KCU98_g12823</name>
</gene>
<proteinExistence type="predicted"/>
<feature type="non-terminal residue" evidence="1">
    <location>
        <position position="1"/>
    </location>
</feature>
<dbReference type="AlphaFoldDB" id="A0A9P8JQ06"/>
<dbReference type="Proteomes" id="UP000729357">
    <property type="component" value="Unassembled WGS sequence"/>
</dbReference>
<evidence type="ECO:0000313" key="2">
    <source>
        <dbReference type="Proteomes" id="UP000729357"/>
    </source>
</evidence>